<accession>A0AAD7HHE7</accession>
<evidence type="ECO:0000313" key="2">
    <source>
        <dbReference type="Proteomes" id="UP001215598"/>
    </source>
</evidence>
<reference evidence="1" key="1">
    <citation type="submission" date="2023-03" db="EMBL/GenBank/DDBJ databases">
        <title>Massive genome expansion in bonnet fungi (Mycena s.s.) driven by repeated elements and novel gene families across ecological guilds.</title>
        <authorList>
            <consortium name="Lawrence Berkeley National Laboratory"/>
            <person name="Harder C.B."/>
            <person name="Miyauchi S."/>
            <person name="Viragh M."/>
            <person name="Kuo A."/>
            <person name="Thoen E."/>
            <person name="Andreopoulos B."/>
            <person name="Lu D."/>
            <person name="Skrede I."/>
            <person name="Drula E."/>
            <person name="Henrissat B."/>
            <person name="Morin E."/>
            <person name="Kohler A."/>
            <person name="Barry K."/>
            <person name="LaButti K."/>
            <person name="Morin E."/>
            <person name="Salamov A."/>
            <person name="Lipzen A."/>
            <person name="Mereny Z."/>
            <person name="Hegedus B."/>
            <person name="Baldrian P."/>
            <person name="Stursova M."/>
            <person name="Weitz H."/>
            <person name="Taylor A."/>
            <person name="Grigoriev I.V."/>
            <person name="Nagy L.G."/>
            <person name="Martin F."/>
            <person name="Kauserud H."/>
        </authorList>
    </citation>
    <scope>NUCLEOTIDE SEQUENCE</scope>
    <source>
        <strain evidence="1">CBHHK182m</strain>
    </source>
</reference>
<gene>
    <name evidence="1" type="ORF">B0H16DRAFT_1335823</name>
</gene>
<comment type="caution">
    <text evidence="1">The sequence shown here is derived from an EMBL/GenBank/DDBJ whole genome shotgun (WGS) entry which is preliminary data.</text>
</comment>
<name>A0AAD7HHE7_9AGAR</name>
<evidence type="ECO:0000313" key="1">
    <source>
        <dbReference type="EMBL" id="KAJ7720806.1"/>
    </source>
</evidence>
<proteinExistence type="predicted"/>
<protein>
    <submittedName>
        <fullName evidence="1">Uncharacterized protein</fullName>
    </submittedName>
</protein>
<dbReference type="AlphaFoldDB" id="A0AAD7HHE7"/>
<dbReference type="Proteomes" id="UP001215598">
    <property type="component" value="Unassembled WGS sequence"/>
</dbReference>
<keyword evidence="2" id="KW-1185">Reference proteome</keyword>
<dbReference type="EMBL" id="JARKIB010000236">
    <property type="protein sequence ID" value="KAJ7720806.1"/>
    <property type="molecule type" value="Genomic_DNA"/>
</dbReference>
<sequence length="487" mass="54925">MHQYTLTPCQKKNHWTSLKAARRRLEEHQCLLQFISVNEVPGLYQLLSNTAKEGWGVEKTDDMAHLALDGKYHARNYPLFHKELAVLMYELGGGTALHALNKSPFMLPSHHTIAEMRRQQNLRVTVGDVKISDIMENIEILFHDVDPGEQGCVGITLSQDEIAAEGRLCYLEDTNEIGGLCEHATAHLKTFKMGTNLTVIEAAVKYIREGKIHVGKEFSVAAFSRHAPTDYGAKPVLMLPTCKKSSWQSSAQNLQKLAWAWRISPFGEAKHGPLDTIASDRDPTRKAALYLVCMHRSLGVNDPLYKFLMNLPGLNLFTGNDFVTMDFDYKHLFKRLCTLLCSKMGMLVNGVIINKTLLAQWLEKLSGHDWSDESIHVLLNPKDHQDVPRAVKLLFLIVNLRQLDVSELDPSKRHTHHAICLLGDMFDALVEPFINPTLSLSEQMMSLITFAHIVCAMFVKHDGAFMSNQLYGDRQCMVKNELHAPSS</sequence>
<organism evidence="1 2">
    <name type="scientific">Mycena metata</name>
    <dbReference type="NCBI Taxonomy" id="1033252"/>
    <lineage>
        <taxon>Eukaryota</taxon>
        <taxon>Fungi</taxon>
        <taxon>Dikarya</taxon>
        <taxon>Basidiomycota</taxon>
        <taxon>Agaricomycotina</taxon>
        <taxon>Agaricomycetes</taxon>
        <taxon>Agaricomycetidae</taxon>
        <taxon>Agaricales</taxon>
        <taxon>Marasmiineae</taxon>
        <taxon>Mycenaceae</taxon>
        <taxon>Mycena</taxon>
    </lineage>
</organism>